<proteinExistence type="predicted"/>
<reference evidence="1" key="1">
    <citation type="submission" date="2020-04" db="EMBL/GenBank/DDBJ databases">
        <title>Deep metagenomics examines the oral microbiome during advanced dental caries in children, revealing novel taxa and co-occurrences with host molecules.</title>
        <authorList>
            <person name="Baker J.L."/>
            <person name="Morton J.T."/>
            <person name="Dinis M."/>
            <person name="Alvarez R."/>
            <person name="Tran N.C."/>
            <person name="Knight R."/>
            <person name="Edlund A."/>
        </authorList>
    </citation>
    <scope>NUCLEOTIDE SEQUENCE</scope>
    <source>
        <strain evidence="1">JCVI_24_bin.8</strain>
    </source>
</reference>
<comment type="caution">
    <text evidence="1">The sequence shown here is derived from an EMBL/GenBank/DDBJ whole genome shotgun (WGS) entry which is preliminary data.</text>
</comment>
<organism evidence="1 2">
    <name type="scientific">Mogibacterium diversum</name>
    <dbReference type="NCBI Taxonomy" id="114527"/>
    <lineage>
        <taxon>Bacteria</taxon>
        <taxon>Bacillati</taxon>
        <taxon>Bacillota</taxon>
        <taxon>Clostridia</taxon>
        <taxon>Peptostreptococcales</taxon>
        <taxon>Anaerovoracaceae</taxon>
        <taxon>Mogibacterium</taxon>
    </lineage>
</organism>
<evidence type="ECO:0000313" key="2">
    <source>
        <dbReference type="Proteomes" id="UP000722050"/>
    </source>
</evidence>
<evidence type="ECO:0000313" key="1">
    <source>
        <dbReference type="EMBL" id="MBF1353084.1"/>
    </source>
</evidence>
<dbReference type="EMBL" id="JABZQH010000416">
    <property type="protein sequence ID" value="MBF1353084.1"/>
    <property type="molecule type" value="Genomic_DNA"/>
</dbReference>
<protein>
    <submittedName>
        <fullName evidence="1">Uncharacterized protein</fullName>
    </submittedName>
</protein>
<sequence length="85" mass="9758">MDIKSEEKDKITAIEWKTFWDSKVGKKLMGKLAGLKQSYLESSMVVPQDEIARMIDRAIGIDSVIQFIQVGIEKAKKELKEEETR</sequence>
<gene>
    <name evidence="1" type="ORF">HXM71_08260</name>
</gene>
<accession>A0A930EFL0</accession>
<name>A0A930EFL0_9FIRM</name>
<dbReference type="Proteomes" id="UP000722050">
    <property type="component" value="Unassembled WGS sequence"/>
</dbReference>
<dbReference type="AlphaFoldDB" id="A0A930EFL0"/>